<dbReference type="Proteomes" id="UP000799777">
    <property type="component" value="Unassembled WGS sequence"/>
</dbReference>
<evidence type="ECO:0000256" key="1">
    <source>
        <dbReference type="SAM" id="MobiDB-lite"/>
    </source>
</evidence>
<evidence type="ECO:0000313" key="3">
    <source>
        <dbReference type="Proteomes" id="UP000799777"/>
    </source>
</evidence>
<dbReference type="OrthoDB" id="3659168at2759"/>
<comment type="caution">
    <text evidence="2">The sequence shown here is derived from an EMBL/GenBank/DDBJ whole genome shotgun (WGS) entry which is preliminary data.</text>
</comment>
<organism evidence="2 3">
    <name type="scientific">Setomelanomma holmii</name>
    <dbReference type="NCBI Taxonomy" id="210430"/>
    <lineage>
        <taxon>Eukaryota</taxon>
        <taxon>Fungi</taxon>
        <taxon>Dikarya</taxon>
        <taxon>Ascomycota</taxon>
        <taxon>Pezizomycotina</taxon>
        <taxon>Dothideomycetes</taxon>
        <taxon>Pleosporomycetidae</taxon>
        <taxon>Pleosporales</taxon>
        <taxon>Pleosporineae</taxon>
        <taxon>Phaeosphaeriaceae</taxon>
        <taxon>Setomelanomma</taxon>
    </lineage>
</organism>
<keyword evidence="3" id="KW-1185">Reference proteome</keyword>
<feature type="region of interest" description="Disordered" evidence="1">
    <location>
        <begin position="393"/>
        <end position="445"/>
    </location>
</feature>
<dbReference type="EMBL" id="ML978162">
    <property type="protein sequence ID" value="KAF2034141.1"/>
    <property type="molecule type" value="Genomic_DNA"/>
</dbReference>
<reference evidence="2" key="1">
    <citation type="journal article" date="2020" name="Stud. Mycol.">
        <title>101 Dothideomycetes genomes: a test case for predicting lifestyles and emergence of pathogens.</title>
        <authorList>
            <person name="Haridas S."/>
            <person name="Albert R."/>
            <person name="Binder M."/>
            <person name="Bloem J."/>
            <person name="Labutti K."/>
            <person name="Salamov A."/>
            <person name="Andreopoulos B."/>
            <person name="Baker S."/>
            <person name="Barry K."/>
            <person name="Bills G."/>
            <person name="Bluhm B."/>
            <person name="Cannon C."/>
            <person name="Castanera R."/>
            <person name="Culley D."/>
            <person name="Daum C."/>
            <person name="Ezra D."/>
            <person name="Gonzalez J."/>
            <person name="Henrissat B."/>
            <person name="Kuo A."/>
            <person name="Liang C."/>
            <person name="Lipzen A."/>
            <person name="Lutzoni F."/>
            <person name="Magnuson J."/>
            <person name="Mondo S."/>
            <person name="Nolan M."/>
            <person name="Ohm R."/>
            <person name="Pangilinan J."/>
            <person name="Park H.-J."/>
            <person name="Ramirez L."/>
            <person name="Alfaro M."/>
            <person name="Sun H."/>
            <person name="Tritt A."/>
            <person name="Yoshinaga Y."/>
            <person name="Zwiers L.-H."/>
            <person name="Turgeon B."/>
            <person name="Goodwin S."/>
            <person name="Spatafora J."/>
            <person name="Crous P."/>
            <person name="Grigoriev I."/>
        </authorList>
    </citation>
    <scope>NUCLEOTIDE SEQUENCE</scope>
    <source>
        <strain evidence="2">CBS 110217</strain>
    </source>
</reference>
<feature type="region of interest" description="Disordered" evidence="1">
    <location>
        <begin position="1"/>
        <end position="25"/>
    </location>
</feature>
<dbReference type="AlphaFoldDB" id="A0A9P4LNQ7"/>
<name>A0A9P4LNQ7_9PLEO</name>
<gene>
    <name evidence="2" type="ORF">EK21DRAFT_108184</name>
</gene>
<sequence length="680" mass="75348">MSRQERYSSIQELRTQPVDPIGTMPDKVTTGVDVCATSEEQNIPAVPPLTSETVFAAFFAPRPPWAVPIEETVSQQTKFQRTVATGYVELTRERIQHDATCAESSDLCPLFGIILLYSDYHAQPALEQELRAGYRYFISGTNTLANEWVSFLDIAPSRILAMVPPEVRSAYEARHGALDIIAGNSFKAHLSQSAQQANGAEGKNSIGAMATNLVQPLHDRTGYQTHPRDQNVPMLNVPSDFQPISQRKRKIPSGACEGAIDPALIADHMGAHRPDLHRSKRARYIVEHEIFQPPYSPFFDWEGKTGVTEEPPPFLRNLGIWEGSAHGSTSLPDMFLPVSSYSDSNYTSTNIPPPPGNFPDQVQAHTDAAQSTAKIKRAPEIAVGQPIYPGDVPVVSNPVPSGSSYPGSQPGRRPNPYAPRKAWVNPHPNAAPGSMTASGGGNRKMAWNPERKRIFTQVEGHLPSELPPAANSPFSNEMFSRTPQSIDPRCCPFEVTVEEMLTYMTGAATINREMCSRIRRHWTASDVVYYVTQAHNLQVDHSYERTKLQHQIRACKETFERNRPGHRQTASLRTCSTESGLVGENSVLHDYYLHAMGDGVANHPQGRAAQMLTRVIQHVRQHTKDRNVLLSQAADYAARHGIVVPPNLKMSNKLDVEDKPPKALITAALKAYERRYGHRA</sequence>
<proteinExistence type="predicted"/>
<feature type="compositionally biased region" description="Low complexity" evidence="1">
    <location>
        <begin position="393"/>
        <end position="411"/>
    </location>
</feature>
<accession>A0A9P4LNQ7</accession>
<protein>
    <submittedName>
        <fullName evidence="2">Uncharacterized protein</fullName>
    </submittedName>
</protein>
<evidence type="ECO:0000313" key="2">
    <source>
        <dbReference type="EMBL" id="KAF2034141.1"/>
    </source>
</evidence>